<keyword evidence="1" id="KW-0472">Membrane</keyword>
<accession>A0A238Z584</accession>
<evidence type="ECO:0000256" key="1">
    <source>
        <dbReference type="SAM" id="Phobius"/>
    </source>
</evidence>
<feature type="transmembrane region" description="Helical" evidence="1">
    <location>
        <begin position="36"/>
        <end position="56"/>
    </location>
</feature>
<protein>
    <submittedName>
        <fullName evidence="2">Uncharacterized protein</fullName>
    </submittedName>
</protein>
<dbReference type="Proteomes" id="UP000198417">
    <property type="component" value="Unassembled WGS sequence"/>
</dbReference>
<keyword evidence="3" id="KW-1185">Reference proteome</keyword>
<keyword evidence="1" id="KW-1133">Transmembrane helix</keyword>
<sequence length="62" mass="6838">MTPCCAAASRLGAHITDIQQRSERPQRYKRVRKARLNFEIVDVASALIAGATPVYSGNFMSL</sequence>
<proteinExistence type="predicted"/>
<name>A0A238Z584_9RHOB</name>
<evidence type="ECO:0000313" key="3">
    <source>
        <dbReference type="Proteomes" id="UP000198417"/>
    </source>
</evidence>
<reference evidence="2 3" key="1">
    <citation type="submission" date="2017-06" db="EMBL/GenBank/DDBJ databases">
        <authorList>
            <person name="Kim H.J."/>
            <person name="Triplett B.A."/>
        </authorList>
    </citation>
    <scope>NUCLEOTIDE SEQUENCE [LARGE SCALE GENOMIC DNA]</scope>
    <source>
        <strain evidence="2 3">DSM 29052</strain>
    </source>
</reference>
<evidence type="ECO:0000313" key="2">
    <source>
        <dbReference type="EMBL" id="SNR78526.1"/>
    </source>
</evidence>
<organism evidence="2 3">
    <name type="scientific">Puniceibacterium sediminis</name>
    <dbReference type="NCBI Taxonomy" id="1608407"/>
    <lineage>
        <taxon>Bacteria</taxon>
        <taxon>Pseudomonadati</taxon>
        <taxon>Pseudomonadota</taxon>
        <taxon>Alphaproteobacteria</taxon>
        <taxon>Rhodobacterales</taxon>
        <taxon>Paracoccaceae</taxon>
        <taxon>Puniceibacterium</taxon>
    </lineage>
</organism>
<dbReference type="EMBL" id="FZNN01000024">
    <property type="protein sequence ID" value="SNR78526.1"/>
    <property type="molecule type" value="Genomic_DNA"/>
</dbReference>
<dbReference type="AlphaFoldDB" id="A0A238Z584"/>
<keyword evidence="1" id="KW-0812">Transmembrane</keyword>
<gene>
    <name evidence="2" type="ORF">SAMN06265370_12437</name>
</gene>